<sequence length="65" mass="7699">MTMGGVLSDWMNINDQRLRTCHYGFANNTTRLYGLNHKKDLTYPRLDSKICLREWIQRPNGLRKS</sequence>
<accession>A0A816JAH3</accession>
<evidence type="ECO:0000313" key="2">
    <source>
        <dbReference type="EMBL" id="CAF1803179.1"/>
    </source>
</evidence>
<protein>
    <submittedName>
        <fullName evidence="2">(rape) hypothetical protein</fullName>
    </submittedName>
</protein>
<organism evidence="2">
    <name type="scientific">Brassica napus</name>
    <name type="common">Rape</name>
    <dbReference type="NCBI Taxonomy" id="3708"/>
    <lineage>
        <taxon>Eukaryota</taxon>
        <taxon>Viridiplantae</taxon>
        <taxon>Streptophyta</taxon>
        <taxon>Embryophyta</taxon>
        <taxon>Tracheophyta</taxon>
        <taxon>Spermatophyta</taxon>
        <taxon>Magnoliopsida</taxon>
        <taxon>eudicotyledons</taxon>
        <taxon>Gunneridae</taxon>
        <taxon>Pentapetalae</taxon>
        <taxon>rosids</taxon>
        <taxon>malvids</taxon>
        <taxon>Brassicales</taxon>
        <taxon>Brassicaceae</taxon>
        <taxon>Brassiceae</taxon>
        <taxon>Brassica</taxon>
    </lineage>
</organism>
<reference evidence="2" key="1">
    <citation type="submission" date="2021-01" db="EMBL/GenBank/DDBJ databases">
        <authorList>
            <consortium name="Genoscope - CEA"/>
            <person name="William W."/>
        </authorList>
    </citation>
    <scope>NUCLEOTIDE SEQUENCE</scope>
</reference>
<gene>
    <name evidence="1" type="ORF">DARMORV10_C04P04160.1</name>
    <name evidence="2" type="ORF">DARMORV10_C04P04180.1</name>
    <name evidence="3" type="ORF">DARMORV10_C04P04190.1</name>
</gene>
<dbReference type="Proteomes" id="UP001295469">
    <property type="component" value="Chromosome C04"/>
</dbReference>
<dbReference type="EMBL" id="HG994368">
    <property type="protein sequence ID" value="CAF1803179.1"/>
    <property type="molecule type" value="Genomic_DNA"/>
</dbReference>
<dbReference type="EMBL" id="HG994368">
    <property type="protein sequence ID" value="CAF1803148.1"/>
    <property type="molecule type" value="Genomic_DNA"/>
</dbReference>
<proteinExistence type="predicted"/>
<name>A0A816JAH3_BRANA</name>
<dbReference type="AlphaFoldDB" id="A0A816JAH3"/>
<evidence type="ECO:0000313" key="1">
    <source>
        <dbReference type="EMBL" id="CAF1803148.1"/>
    </source>
</evidence>
<evidence type="ECO:0000313" key="3">
    <source>
        <dbReference type="EMBL" id="CAF1803191.1"/>
    </source>
</evidence>
<dbReference type="EMBL" id="HG994368">
    <property type="protein sequence ID" value="CAF1803191.1"/>
    <property type="molecule type" value="Genomic_DNA"/>
</dbReference>